<keyword evidence="5 9" id="KW-0812">Transmembrane</keyword>
<feature type="transmembrane region" description="Helical" evidence="9">
    <location>
        <begin position="386"/>
        <end position="407"/>
    </location>
</feature>
<organism evidence="10 11">
    <name type="scientific">Tolumonas osonensis</name>
    <dbReference type="NCBI Taxonomy" id="675874"/>
    <lineage>
        <taxon>Bacteria</taxon>
        <taxon>Pseudomonadati</taxon>
        <taxon>Pseudomonadota</taxon>
        <taxon>Gammaproteobacteria</taxon>
        <taxon>Aeromonadales</taxon>
        <taxon>Aeromonadaceae</taxon>
        <taxon>Tolumonas</taxon>
    </lineage>
</organism>
<evidence type="ECO:0000256" key="8">
    <source>
        <dbReference type="ARBA" id="ARBA00023136"/>
    </source>
</evidence>
<feature type="transmembrane region" description="Helical" evidence="9">
    <location>
        <begin position="205"/>
        <end position="226"/>
    </location>
</feature>
<reference evidence="10 11" key="1">
    <citation type="submission" date="2020-08" db="EMBL/GenBank/DDBJ databases">
        <title>Genomic Encyclopedia of Type Strains, Phase IV (KMG-IV): sequencing the most valuable type-strain genomes for metagenomic binning, comparative biology and taxonomic classification.</title>
        <authorList>
            <person name="Goeker M."/>
        </authorList>
    </citation>
    <scope>NUCLEOTIDE SEQUENCE [LARGE SCALE GENOMIC DNA]</scope>
    <source>
        <strain evidence="10 11">DSM 22975</strain>
    </source>
</reference>
<dbReference type="EMBL" id="JACHGR010000009">
    <property type="protein sequence ID" value="MBB6056729.1"/>
    <property type="molecule type" value="Genomic_DNA"/>
</dbReference>
<feature type="transmembrane region" description="Helical" evidence="9">
    <location>
        <begin position="12"/>
        <end position="33"/>
    </location>
</feature>
<keyword evidence="8 9" id="KW-0472">Membrane</keyword>
<dbReference type="InterPro" id="IPR001463">
    <property type="entry name" value="Na/Ala_symport"/>
</dbReference>
<evidence type="ECO:0000256" key="9">
    <source>
        <dbReference type="RuleBase" id="RU363064"/>
    </source>
</evidence>
<dbReference type="RefSeq" id="WP_188027444.1">
    <property type="nucleotide sequence ID" value="NZ_JACHGR010000009.1"/>
</dbReference>
<evidence type="ECO:0000256" key="4">
    <source>
        <dbReference type="ARBA" id="ARBA00022475"/>
    </source>
</evidence>
<evidence type="ECO:0000256" key="2">
    <source>
        <dbReference type="ARBA" id="ARBA00009261"/>
    </source>
</evidence>
<evidence type="ECO:0000313" key="11">
    <source>
        <dbReference type="Proteomes" id="UP000585721"/>
    </source>
</evidence>
<keyword evidence="4" id="KW-1003">Cell membrane</keyword>
<evidence type="ECO:0000256" key="7">
    <source>
        <dbReference type="ARBA" id="ARBA00022989"/>
    </source>
</evidence>
<evidence type="ECO:0000256" key="1">
    <source>
        <dbReference type="ARBA" id="ARBA00004651"/>
    </source>
</evidence>
<feature type="transmembrane region" description="Helical" evidence="9">
    <location>
        <begin position="302"/>
        <end position="323"/>
    </location>
</feature>
<protein>
    <submittedName>
        <fullName evidence="10">AGCS family alanine or glycine:cation symporter</fullName>
    </submittedName>
</protein>
<sequence>MENLINALSDLLWGQLVYVLLAVGIFFTIRTGFIQFRHFGHMFTVLKHSTVSDAAGISSFQALCTGLAARVGTGNLAGVAVAIYLGGPGAIFWMWLIAMIGMASAFVESTLAQLYKVKDDNGNYRGGPAYYMEKGLGQRWMGVLFSIFLIISFGLAFNSVQANSISGAMQSAFGIPNWITGVVLAILSGIVIFGGLRSIARFSELVVPFMATAYLLLAIVIVGMNLDKLPDVFMTIINSAFGMEQAGAGALGYTIAQAMMNGIKRGLFSNEAGMGSAPNTAATASPYPPHPASQGYVQMMGVFIDTIVICTCTAAIVLLSNQYVPGNELTGIKLTQAALSEHIGSAGTYFIAFAVFFFAFTSIVANYAYAENNLVFLEHNHPARLALFRLCVLGMVMFGAVADLPVVWTLADISMAFMIVTNLIAILLLSGSATKLAKDYNMQRKAGKVPTFDVNVYPEIKAKIEPGIWDNNK</sequence>
<dbReference type="FunFam" id="1.20.1740.10:FF:000004">
    <property type="entry name" value="Sodium:alanine symporter family protein"/>
    <property type="match status" value="1"/>
</dbReference>
<evidence type="ECO:0000256" key="5">
    <source>
        <dbReference type="ARBA" id="ARBA00022692"/>
    </source>
</evidence>
<name>A0A841GFJ0_9GAMM</name>
<dbReference type="NCBIfam" id="TIGR00835">
    <property type="entry name" value="agcS"/>
    <property type="match status" value="1"/>
</dbReference>
<dbReference type="GO" id="GO:0005283">
    <property type="term" value="F:amino acid:sodium symporter activity"/>
    <property type="evidence" value="ECO:0007669"/>
    <property type="project" value="InterPro"/>
</dbReference>
<feature type="transmembrane region" description="Helical" evidence="9">
    <location>
        <begin position="343"/>
        <end position="365"/>
    </location>
</feature>
<keyword evidence="6 9" id="KW-0769">Symport</keyword>
<comment type="caution">
    <text evidence="10">The sequence shown here is derived from an EMBL/GenBank/DDBJ whole genome shotgun (WGS) entry which is preliminary data.</text>
</comment>
<dbReference type="AlphaFoldDB" id="A0A841GFJ0"/>
<gene>
    <name evidence="10" type="ORF">HNR75_002668</name>
</gene>
<feature type="transmembrane region" description="Helical" evidence="9">
    <location>
        <begin position="177"/>
        <end position="196"/>
    </location>
</feature>
<keyword evidence="11" id="KW-1185">Reference proteome</keyword>
<feature type="transmembrane region" description="Helical" evidence="9">
    <location>
        <begin position="413"/>
        <end position="434"/>
    </location>
</feature>
<dbReference type="Pfam" id="PF01235">
    <property type="entry name" value="Na_Ala_symp"/>
    <property type="match status" value="1"/>
</dbReference>
<accession>A0A841GFJ0</accession>
<comment type="subcellular location">
    <subcellularLocation>
        <location evidence="9">Cell inner membrane</location>
        <topology evidence="9">Multi-pass membrane protein</topology>
    </subcellularLocation>
    <subcellularLocation>
        <location evidence="1">Cell membrane</location>
        <topology evidence="1">Multi-pass membrane protein</topology>
    </subcellularLocation>
</comment>
<dbReference type="Proteomes" id="UP000585721">
    <property type="component" value="Unassembled WGS sequence"/>
</dbReference>
<evidence type="ECO:0000256" key="6">
    <source>
        <dbReference type="ARBA" id="ARBA00022847"/>
    </source>
</evidence>
<dbReference type="GO" id="GO:0005886">
    <property type="term" value="C:plasma membrane"/>
    <property type="evidence" value="ECO:0007669"/>
    <property type="project" value="UniProtKB-SubCell"/>
</dbReference>
<feature type="transmembrane region" description="Helical" evidence="9">
    <location>
        <begin position="232"/>
        <end position="256"/>
    </location>
</feature>
<keyword evidence="3 9" id="KW-0813">Transport</keyword>
<keyword evidence="9" id="KW-0997">Cell inner membrane</keyword>
<keyword evidence="7 9" id="KW-1133">Transmembrane helix</keyword>
<feature type="transmembrane region" description="Helical" evidence="9">
    <location>
        <begin position="136"/>
        <end position="157"/>
    </location>
</feature>
<evidence type="ECO:0000313" key="10">
    <source>
        <dbReference type="EMBL" id="MBB6056729.1"/>
    </source>
</evidence>
<dbReference type="PROSITE" id="PS00873">
    <property type="entry name" value="NA_ALANINE_SYMP"/>
    <property type="match status" value="1"/>
</dbReference>
<dbReference type="Gene3D" id="1.20.1740.10">
    <property type="entry name" value="Amino acid/polyamine transporter I"/>
    <property type="match status" value="1"/>
</dbReference>
<comment type="similarity">
    <text evidence="2 9">Belongs to the alanine or glycine:cation symporter (AGCS) (TC 2.A.25) family.</text>
</comment>
<dbReference type="PANTHER" id="PTHR30330">
    <property type="entry name" value="AGSS FAMILY TRANSPORTER, SODIUM-ALANINE"/>
    <property type="match status" value="1"/>
</dbReference>
<dbReference type="PANTHER" id="PTHR30330:SF1">
    <property type="entry name" value="AMINO-ACID CARRIER PROTEIN ALST"/>
    <property type="match status" value="1"/>
</dbReference>
<dbReference type="PRINTS" id="PR00175">
    <property type="entry name" value="NAALASMPORT"/>
</dbReference>
<evidence type="ECO:0000256" key="3">
    <source>
        <dbReference type="ARBA" id="ARBA00022448"/>
    </source>
</evidence>
<proteinExistence type="inferred from homology"/>